<name>A0A0D7B0S0_9AGAR</name>
<feature type="compositionally biased region" description="Acidic residues" evidence="2">
    <location>
        <begin position="52"/>
        <end position="61"/>
    </location>
</feature>
<sequence length="634" mass="70855">MTTISAPLPRPSHRTRQTNHRDFASSTSLRVSVKREPSDMQLKLEESPDLPNSDDEDEMEVDPDVQECGWRHPNEMRMLDVESWTQTEIMQQLIIHAFSLPGRSPKRTYFAHATLSNGSTTVIPQAYRVPLMFAAHFMWESARVVIKAGEWADFKQKILHVGRVCSKFLAMAADEAENGGMGRSWRCKELDRLLVRYRLGWLITDDASLEEFHQTFGENEYRKDPVKKSQTNWSKLATKGHKGFQLTDAQVEMGYSAAEYMRDIWEVDGSWEITSKPRNGSTSAYQYFEVFKATGQWGKDTAHVAPVESRMEQPGEKSSATAAREAKERQKEKEKERAKELELERELERKEKEWELEREKERQKQREREREKEAELEKDKEKEKEKEKQAPAAKKPRPKDSVKPAQRNGAARGKAPATAPPRAPPSAASTSTAAPRTAQPKASTSSIPLKPAVASRPALVISSVPAASSSSMMPPYDYTQRQPAPYPHQLAQVYTNGAPATPPPPQTTVGGTGTMKTSIPTIMDALETFKKQSGRIAALEKELDEVRRAVARRDAKDLRVGWTNGDVKGKGKAVDDSDPPAATSSGGWWRSNMGHLLQDGDGDVIMDDGPGVSTPRGRRKAGRIERSESSMSSG</sequence>
<protein>
    <submittedName>
        <fullName evidence="3">Uncharacterized protein</fullName>
    </submittedName>
</protein>
<evidence type="ECO:0000313" key="4">
    <source>
        <dbReference type="Proteomes" id="UP000054007"/>
    </source>
</evidence>
<proteinExistence type="predicted"/>
<keyword evidence="1" id="KW-0175">Coiled coil</keyword>
<evidence type="ECO:0000256" key="2">
    <source>
        <dbReference type="SAM" id="MobiDB-lite"/>
    </source>
</evidence>
<feature type="compositionally biased region" description="Basic and acidic residues" evidence="2">
    <location>
        <begin position="33"/>
        <end position="46"/>
    </location>
</feature>
<dbReference type="AlphaFoldDB" id="A0A0D7B0S0"/>
<feature type="coiled-coil region" evidence="1">
    <location>
        <begin position="529"/>
        <end position="556"/>
    </location>
</feature>
<evidence type="ECO:0000256" key="1">
    <source>
        <dbReference type="SAM" id="Coils"/>
    </source>
</evidence>
<accession>A0A0D7B0S0</accession>
<feature type="region of interest" description="Disordered" evidence="2">
    <location>
        <begin position="494"/>
        <end position="516"/>
    </location>
</feature>
<evidence type="ECO:0000313" key="3">
    <source>
        <dbReference type="EMBL" id="KIY64087.1"/>
    </source>
</evidence>
<feature type="compositionally biased region" description="Low complexity" evidence="2">
    <location>
        <begin position="425"/>
        <end position="438"/>
    </location>
</feature>
<feature type="region of interest" description="Disordered" evidence="2">
    <location>
        <begin position="306"/>
        <end position="458"/>
    </location>
</feature>
<feature type="region of interest" description="Disordered" evidence="2">
    <location>
        <begin position="561"/>
        <end position="634"/>
    </location>
</feature>
<dbReference type="EMBL" id="KN880655">
    <property type="protein sequence ID" value="KIY64087.1"/>
    <property type="molecule type" value="Genomic_DNA"/>
</dbReference>
<dbReference type="Proteomes" id="UP000054007">
    <property type="component" value="Unassembled WGS sequence"/>
</dbReference>
<organism evidence="3 4">
    <name type="scientific">Cylindrobasidium torrendii FP15055 ss-10</name>
    <dbReference type="NCBI Taxonomy" id="1314674"/>
    <lineage>
        <taxon>Eukaryota</taxon>
        <taxon>Fungi</taxon>
        <taxon>Dikarya</taxon>
        <taxon>Basidiomycota</taxon>
        <taxon>Agaricomycotina</taxon>
        <taxon>Agaricomycetes</taxon>
        <taxon>Agaricomycetidae</taxon>
        <taxon>Agaricales</taxon>
        <taxon>Marasmiineae</taxon>
        <taxon>Physalacriaceae</taxon>
        <taxon>Cylindrobasidium</taxon>
    </lineage>
</organism>
<feature type="region of interest" description="Disordered" evidence="2">
    <location>
        <begin position="1"/>
        <end position="61"/>
    </location>
</feature>
<reference evidence="3 4" key="1">
    <citation type="journal article" date="2015" name="Fungal Genet. Biol.">
        <title>Evolution of novel wood decay mechanisms in Agaricales revealed by the genome sequences of Fistulina hepatica and Cylindrobasidium torrendii.</title>
        <authorList>
            <person name="Floudas D."/>
            <person name="Held B.W."/>
            <person name="Riley R."/>
            <person name="Nagy L.G."/>
            <person name="Koehler G."/>
            <person name="Ransdell A.S."/>
            <person name="Younus H."/>
            <person name="Chow J."/>
            <person name="Chiniquy J."/>
            <person name="Lipzen A."/>
            <person name="Tritt A."/>
            <person name="Sun H."/>
            <person name="Haridas S."/>
            <person name="LaButti K."/>
            <person name="Ohm R.A."/>
            <person name="Kues U."/>
            <person name="Blanchette R.A."/>
            <person name="Grigoriev I.V."/>
            <person name="Minto R.E."/>
            <person name="Hibbett D.S."/>
        </authorList>
    </citation>
    <scope>NUCLEOTIDE SEQUENCE [LARGE SCALE GENOMIC DNA]</scope>
    <source>
        <strain evidence="3 4">FP15055 ss-10</strain>
    </source>
</reference>
<keyword evidence="4" id="KW-1185">Reference proteome</keyword>
<dbReference type="OrthoDB" id="3062753at2759"/>
<gene>
    <name evidence="3" type="ORF">CYLTODRAFT_457549</name>
</gene>
<dbReference type="STRING" id="1314674.A0A0D7B0S0"/>
<feature type="compositionally biased region" description="Basic and acidic residues" evidence="2">
    <location>
        <begin position="324"/>
        <end position="389"/>
    </location>
</feature>